<accession>A0ACA9Q6L2</accession>
<feature type="non-terminal residue" evidence="1">
    <location>
        <position position="1"/>
    </location>
</feature>
<reference evidence="1" key="1">
    <citation type="submission" date="2021-06" db="EMBL/GenBank/DDBJ databases">
        <authorList>
            <person name="Kallberg Y."/>
            <person name="Tangrot J."/>
            <person name="Rosling A."/>
        </authorList>
    </citation>
    <scope>NUCLEOTIDE SEQUENCE</scope>
    <source>
        <strain evidence="1">CL356</strain>
    </source>
</reference>
<sequence>AKRKKKSRGENEEAPEGSEKKKRCMIMPPANSENFKTFFDRSRKSGNTLPRALDVSVL</sequence>
<organism evidence="1 2">
    <name type="scientific">Acaulospora colombiana</name>
    <dbReference type="NCBI Taxonomy" id="27376"/>
    <lineage>
        <taxon>Eukaryota</taxon>
        <taxon>Fungi</taxon>
        <taxon>Fungi incertae sedis</taxon>
        <taxon>Mucoromycota</taxon>
        <taxon>Glomeromycotina</taxon>
        <taxon>Glomeromycetes</taxon>
        <taxon>Diversisporales</taxon>
        <taxon>Acaulosporaceae</taxon>
        <taxon>Acaulospora</taxon>
    </lineage>
</organism>
<keyword evidence="2" id="KW-1185">Reference proteome</keyword>
<evidence type="ECO:0000313" key="1">
    <source>
        <dbReference type="EMBL" id="CAG8738716.1"/>
    </source>
</evidence>
<feature type="non-terminal residue" evidence="1">
    <location>
        <position position="58"/>
    </location>
</feature>
<dbReference type="EMBL" id="CAJVPT010046763">
    <property type="protein sequence ID" value="CAG8738716.1"/>
    <property type="molecule type" value="Genomic_DNA"/>
</dbReference>
<proteinExistence type="predicted"/>
<dbReference type="Proteomes" id="UP000789525">
    <property type="component" value="Unassembled WGS sequence"/>
</dbReference>
<protein>
    <submittedName>
        <fullName evidence="1">15106_t:CDS:1</fullName>
    </submittedName>
</protein>
<gene>
    <name evidence="1" type="ORF">ACOLOM_LOCUS12044</name>
</gene>
<evidence type="ECO:0000313" key="2">
    <source>
        <dbReference type="Proteomes" id="UP000789525"/>
    </source>
</evidence>
<name>A0ACA9Q6L2_9GLOM</name>
<comment type="caution">
    <text evidence="1">The sequence shown here is derived from an EMBL/GenBank/DDBJ whole genome shotgun (WGS) entry which is preliminary data.</text>
</comment>